<dbReference type="Proteomes" id="UP000663868">
    <property type="component" value="Unassembled WGS sequence"/>
</dbReference>
<feature type="transmembrane region" description="Helical" evidence="1">
    <location>
        <begin position="266"/>
        <end position="285"/>
    </location>
</feature>
<feature type="transmembrane region" description="Helical" evidence="1">
    <location>
        <begin position="72"/>
        <end position="92"/>
    </location>
</feature>
<accession>A0A814NJ43</accession>
<organism evidence="2 4">
    <name type="scientific">Adineta steineri</name>
    <dbReference type="NCBI Taxonomy" id="433720"/>
    <lineage>
        <taxon>Eukaryota</taxon>
        <taxon>Metazoa</taxon>
        <taxon>Spiralia</taxon>
        <taxon>Gnathifera</taxon>
        <taxon>Rotifera</taxon>
        <taxon>Eurotatoria</taxon>
        <taxon>Bdelloidea</taxon>
        <taxon>Adinetida</taxon>
        <taxon>Adinetidae</taxon>
        <taxon>Adineta</taxon>
    </lineage>
</organism>
<evidence type="ECO:0000313" key="2">
    <source>
        <dbReference type="EMBL" id="CAF1092097.1"/>
    </source>
</evidence>
<dbReference type="AlphaFoldDB" id="A0A814NJ43"/>
<dbReference type="Proteomes" id="UP000663860">
    <property type="component" value="Unassembled WGS sequence"/>
</dbReference>
<evidence type="ECO:0000313" key="3">
    <source>
        <dbReference type="EMBL" id="CAF3774768.1"/>
    </source>
</evidence>
<evidence type="ECO:0000256" key="1">
    <source>
        <dbReference type="SAM" id="Phobius"/>
    </source>
</evidence>
<keyword evidence="1" id="KW-0472">Membrane</keyword>
<feature type="transmembrane region" description="Helical" evidence="1">
    <location>
        <begin position="233"/>
        <end position="260"/>
    </location>
</feature>
<keyword evidence="1" id="KW-1133">Transmembrane helix</keyword>
<gene>
    <name evidence="2" type="ORF">IZO911_LOCUS22556</name>
    <name evidence="3" type="ORF">KXQ929_LOCUS15577</name>
</gene>
<reference evidence="2" key="1">
    <citation type="submission" date="2021-02" db="EMBL/GenBank/DDBJ databases">
        <authorList>
            <person name="Nowell W R."/>
        </authorList>
    </citation>
    <scope>NUCLEOTIDE SEQUENCE</scope>
</reference>
<sequence length="333" mass="39278">MGFSLVLIIILMIELSIALRNVIMNWSHKKISRRPSTFNLYLFHHLIICIIRCIIIFLVCFSIILFQKCLSIEIFIHFLLLLSTFDLLLIIVSETAHFWDSTINHKSTLYSKCCLVFGIIINYFVSSLFLSIHITMNGDNPLIIDICQKTTKTVIKYLHIQTSHEKSLIPTIITYVLFILIDLLTMAWIFISYRDISNLKRKRLATVFFSSLIFTNFKEHERLTMVNHSLKRLLTLILFLISNIIIILPIITIKIFHISLTVHQRIIFIYFTTLPWIDCITFLFYEEIKFPRIKLFSKKQNSDEDNQRRQRIGRRLSSYQEFIISTSSNVQTK</sequence>
<dbReference type="EMBL" id="CAJOBB010000910">
    <property type="protein sequence ID" value="CAF3774768.1"/>
    <property type="molecule type" value="Genomic_DNA"/>
</dbReference>
<feature type="transmembrane region" description="Helical" evidence="1">
    <location>
        <begin position="6"/>
        <end position="26"/>
    </location>
</feature>
<evidence type="ECO:0000313" key="4">
    <source>
        <dbReference type="Proteomes" id="UP000663860"/>
    </source>
</evidence>
<proteinExistence type="predicted"/>
<keyword evidence="1" id="KW-0812">Transmembrane</keyword>
<feature type="transmembrane region" description="Helical" evidence="1">
    <location>
        <begin position="113"/>
        <end position="134"/>
    </location>
</feature>
<name>A0A814NJ43_9BILA</name>
<feature type="transmembrane region" description="Helical" evidence="1">
    <location>
        <begin position="38"/>
        <end position="66"/>
    </location>
</feature>
<feature type="transmembrane region" description="Helical" evidence="1">
    <location>
        <begin position="172"/>
        <end position="193"/>
    </location>
</feature>
<dbReference type="EMBL" id="CAJNOE010000253">
    <property type="protein sequence ID" value="CAF1092097.1"/>
    <property type="molecule type" value="Genomic_DNA"/>
</dbReference>
<protein>
    <submittedName>
        <fullName evidence="2">Uncharacterized protein</fullName>
    </submittedName>
</protein>
<comment type="caution">
    <text evidence="2">The sequence shown here is derived from an EMBL/GenBank/DDBJ whole genome shotgun (WGS) entry which is preliminary data.</text>
</comment>